<dbReference type="PANTHER" id="PTHR43619">
    <property type="entry name" value="S-ADENOSYL-L-METHIONINE-DEPENDENT METHYLTRANSFERASE YKTD-RELATED"/>
    <property type="match status" value="1"/>
</dbReference>
<dbReference type="RefSeq" id="WP_053251444.1">
    <property type="nucleotide sequence ID" value="NZ_LGAP01000022.1"/>
</dbReference>
<name>A0A0L8BK65_ENSAD</name>
<evidence type="ECO:0000313" key="4">
    <source>
        <dbReference type="Proteomes" id="UP000037425"/>
    </source>
</evidence>
<dbReference type="InterPro" id="IPR029063">
    <property type="entry name" value="SAM-dependent_MTases_sf"/>
</dbReference>
<dbReference type="SUPFAM" id="SSF53335">
    <property type="entry name" value="S-adenosyl-L-methionine-dependent methyltransferases"/>
    <property type="match status" value="1"/>
</dbReference>
<dbReference type="AlphaFoldDB" id="A0A0L8BK65"/>
<dbReference type="PANTHER" id="PTHR43619:SF2">
    <property type="entry name" value="S-ADENOSYL-L-METHIONINE-DEPENDENT METHYLTRANSFERASES SUPERFAMILY PROTEIN"/>
    <property type="match status" value="1"/>
</dbReference>
<dbReference type="GO" id="GO:0008168">
    <property type="term" value="F:methyltransferase activity"/>
    <property type="evidence" value="ECO:0007669"/>
    <property type="project" value="UniProtKB-KW"/>
</dbReference>
<keyword evidence="2 3" id="KW-0808">Transferase</keyword>
<evidence type="ECO:0000313" key="3">
    <source>
        <dbReference type="EMBL" id="KOF15047.1"/>
    </source>
</evidence>
<evidence type="ECO:0000256" key="1">
    <source>
        <dbReference type="ARBA" id="ARBA00022603"/>
    </source>
</evidence>
<dbReference type="Pfam" id="PF04072">
    <property type="entry name" value="LCM"/>
    <property type="match status" value="1"/>
</dbReference>
<keyword evidence="1 3" id="KW-0489">Methyltransferase</keyword>
<sequence length="271" mass="30454">MDADEIGLSGTRETLLITLQAKAAESALADSLLHDHFAADAMRRLGQADQRLDVGLDMTIGIAVRAYLLDRWTQAFIDRHPDATVLHLGCGLDSRVFRVDPPAEVRWFDVDFPDVIALRRSLYPDRANYTLIGSSVTEAAWLANIPDDRPAMVVAEGVLPYLAAENVYDLLRRLLERLPAGEIVFDGYSHLGLQLLRFNPAIRATGAALRWGIEDPRMLELQVPGLSLLEEVRDYDPVQIERMSAATRIAMQFLSIMPVLQRMGRLLRYRF</sequence>
<comment type="caution">
    <text evidence="3">The sequence shown here is derived from an EMBL/GenBank/DDBJ whole genome shotgun (WGS) entry which is preliminary data.</text>
</comment>
<accession>A0A0L8BK65</accession>
<dbReference type="Gene3D" id="3.40.50.150">
    <property type="entry name" value="Vaccinia Virus protein VP39"/>
    <property type="match status" value="1"/>
</dbReference>
<evidence type="ECO:0000256" key="2">
    <source>
        <dbReference type="ARBA" id="ARBA00022679"/>
    </source>
</evidence>
<organism evidence="3 4">
    <name type="scientific">Ensifer adhaerens</name>
    <name type="common">Sinorhizobium morelense</name>
    <dbReference type="NCBI Taxonomy" id="106592"/>
    <lineage>
        <taxon>Bacteria</taxon>
        <taxon>Pseudomonadati</taxon>
        <taxon>Pseudomonadota</taxon>
        <taxon>Alphaproteobacteria</taxon>
        <taxon>Hyphomicrobiales</taxon>
        <taxon>Rhizobiaceae</taxon>
        <taxon>Sinorhizobium/Ensifer group</taxon>
        <taxon>Ensifer</taxon>
    </lineage>
</organism>
<dbReference type="PIRSF" id="PIRSF028177">
    <property type="entry name" value="Polyketide_synth_Omtfrase_TcmP"/>
    <property type="match status" value="1"/>
</dbReference>
<dbReference type="OrthoDB" id="9800233at2"/>
<dbReference type="InterPro" id="IPR007213">
    <property type="entry name" value="Ppm1/Ppm2/Tcmp"/>
</dbReference>
<dbReference type="Proteomes" id="UP000037425">
    <property type="component" value="Unassembled WGS sequence"/>
</dbReference>
<protein>
    <submittedName>
        <fullName evidence="3">Methyltransferase</fullName>
    </submittedName>
</protein>
<dbReference type="GO" id="GO:0032259">
    <property type="term" value="P:methylation"/>
    <property type="evidence" value="ECO:0007669"/>
    <property type="project" value="UniProtKB-KW"/>
</dbReference>
<dbReference type="InterPro" id="IPR016874">
    <property type="entry name" value="TcmP-like"/>
</dbReference>
<gene>
    <name evidence="3" type="ORF">AC244_24625</name>
</gene>
<dbReference type="PATRIC" id="fig|106592.7.peg.3668"/>
<proteinExistence type="predicted"/>
<dbReference type="EMBL" id="LGAP01000022">
    <property type="protein sequence ID" value="KOF15047.1"/>
    <property type="molecule type" value="Genomic_DNA"/>
</dbReference>
<reference evidence="4" key="1">
    <citation type="submission" date="2015-07" db="EMBL/GenBank/DDBJ databases">
        <title>Whole genome sequence of an Ensifer adhaerens strain isolated from a cave pool in the Wind Cave National Park.</title>
        <authorList>
            <person name="Eng W.W.H."/>
            <person name="Gan H.M."/>
            <person name="Barton H.A."/>
            <person name="Savka M.A."/>
        </authorList>
    </citation>
    <scope>NUCLEOTIDE SEQUENCE [LARGE SCALE GENOMIC DNA]</scope>
    <source>
        <strain evidence="4">SD006</strain>
    </source>
</reference>